<feature type="transmembrane region" description="Helical" evidence="2">
    <location>
        <begin position="91"/>
        <end position="111"/>
    </location>
</feature>
<dbReference type="RefSeq" id="WP_188755751.1">
    <property type="nucleotide sequence ID" value="NZ_BMJY01000005.1"/>
</dbReference>
<gene>
    <name evidence="3" type="ORF">GCM10010921_16000</name>
</gene>
<feature type="transmembrane region" description="Helical" evidence="2">
    <location>
        <begin position="30"/>
        <end position="50"/>
    </location>
</feature>
<dbReference type="EMBL" id="BMJY01000005">
    <property type="protein sequence ID" value="GGH42651.1"/>
    <property type="molecule type" value="Genomic_DNA"/>
</dbReference>
<proteinExistence type="predicted"/>
<keyword evidence="2" id="KW-0472">Membrane</keyword>
<reference evidence="3" key="1">
    <citation type="journal article" date="2014" name="Int. J. Syst. Evol. Microbiol.">
        <title>Complete genome sequence of Corynebacterium casei LMG S-19264T (=DSM 44701T), isolated from a smear-ripened cheese.</title>
        <authorList>
            <consortium name="US DOE Joint Genome Institute (JGI-PGF)"/>
            <person name="Walter F."/>
            <person name="Albersmeier A."/>
            <person name="Kalinowski J."/>
            <person name="Ruckert C."/>
        </authorList>
    </citation>
    <scope>NUCLEOTIDE SEQUENCE</scope>
    <source>
        <strain evidence="3">CGMCC 1.15794</strain>
    </source>
</reference>
<keyword evidence="4" id="KW-1185">Reference proteome</keyword>
<reference evidence="3" key="2">
    <citation type="submission" date="2020-09" db="EMBL/GenBank/DDBJ databases">
        <authorList>
            <person name="Sun Q."/>
            <person name="Zhou Y."/>
        </authorList>
    </citation>
    <scope>NUCLEOTIDE SEQUENCE</scope>
    <source>
        <strain evidence="3">CGMCC 1.15794</strain>
    </source>
</reference>
<organism evidence="3 4">
    <name type="scientific">Microbacterium album</name>
    <dbReference type="NCBI Taxonomy" id="2053191"/>
    <lineage>
        <taxon>Bacteria</taxon>
        <taxon>Bacillati</taxon>
        <taxon>Actinomycetota</taxon>
        <taxon>Actinomycetes</taxon>
        <taxon>Micrococcales</taxon>
        <taxon>Microbacteriaceae</taxon>
        <taxon>Microbacterium</taxon>
    </lineage>
</organism>
<comment type="caution">
    <text evidence="3">The sequence shown here is derived from an EMBL/GenBank/DDBJ whole genome shotgun (WGS) entry which is preliminary data.</text>
</comment>
<evidence type="ECO:0000313" key="4">
    <source>
        <dbReference type="Proteomes" id="UP000657592"/>
    </source>
</evidence>
<keyword evidence="2" id="KW-0812">Transmembrane</keyword>
<name>A0A917MM66_9MICO</name>
<evidence type="ECO:0000256" key="2">
    <source>
        <dbReference type="SAM" id="Phobius"/>
    </source>
</evidence>
<feature type="region of interest" description="Disordered" evidence="1">
    <location>
        <begin position="1"/>
        <end position="21"/>
    </location>
</feature>
<protein>
    <submittedName>
        <fullName evidence="3">Uncharacterized protein</fullName>
    </submittedName>
</protein>
<sequence>MSDQTPRRRGRAADPTRMRNQPALATPKRWIWIVPSILLAAAAIVAFVASMPINLALAWIGIAFVVASLLAILVTAFAVREDRARNFTLAALMLIMAVAALALLLGILWAAQLPQA</sequence>
<evidence type="ECO:0000313" key="3">
    <source>
        <dbReference type="EMBL" id="GGH42651.1"/>
    </source>
</evidence>
<keyword evidence="2" id="KW-1133">Transmembrane helix</keyword>
<feature type="transmembrane region" description="Helical" evidence="2">
    <location>
        <begin position="56"/>
        <end position="79"/>
    </location>
</feature>
<dbReference type="Proteomes" id="UP000657592">
    <property type="component" value="Unassembled WGS sequence"/>
</dbReference>
<dbReference type="AlphaFoldDB" id="A0A917MM66"/>
<accession>A0A917MM66</accession>
<evidence type="ECO:0000256" key="1">
    <source>
        <dbReference type="SAM" id="MobiDB-lite"/>
    </source>
</evidence>